<evidence type="ECO:0000313" key="1">
    <source>
        <dbReference type="EMBL" id="UVF20777.1"/>
    </source>
</evidence>
<sequence length="177" mass="18192">MAGMTHAGRLAALVLTVALGACQGSLGGSPEGVPVALESIDGAPAPIRTALVDELTSAATDRKVDLVGASAQARYRVRGYLSTSTEDGETKVAYVWDVFDAQKRRAKRLAGSSPAPASSISALDKAALAKLAQASMDEIAEFLTASKSESASDMQATVELPIQTAEVSGDELPVAMQ</sequence>
<protein>
    <recommendedName>
        <fullName evidence="3">DUF3568 family protein</fullName>
    </recommendedName>
</protein>
<accession>A0ABY5RVE5</accession>
<name>A0ABY5RVE5_9HYPH</name>
<dbReference type="EMBL" id="CP102845">
    <property type="protein sequence ID" value="UVF20777.1"/>
    <property type="molecule type" value="Genomic_DNA"/>
</dbReference>
<dbReference type="Proteomes" id="UP001017257">
    <property type="component" value="Chromosome"/>
</dbReference>
<organism evidence="1 2">
    <name type="scientific">Microvirga terrae</name>
    <dbReference type="NCBI Taxonomy" id="2740529"/>
    <lineage>
        <taxon>Bacteria</taxon>
        <taxon>Pseudomonadati</taxon>
        <taxon>Pseudomonadota</taxon>
        <taxon>Alphaproteobacteria</taxon>
        <taxon>Hyphomicrobiales</taxon>
        <taxon>Methylobacteriaceae</taxon>
        <taxon>Microvirga</taxon>
    </lineage>
</organism>
<keyword evidence="2" id="KW-1185">Reference proteome</keyword>
<evidence type="ECO:0000313" key="2">
    <source>
        <dbReference type="Proteomes" id="UP001017257"/>
    </source>
</evidence>
<proteinExistence type="predicted"/>
<reference evidence="1" key="1">
    <citation type="submission" date="2022-08" db="EMBL/GenBank/DDBJ databases">
        <title>Microvirga terrae sp. nov., isolated from soil.</title>
        <authorList>
            <person name="Kim K.H."/>
            <person name="Seo Y.L."/>
            <person name="Kim J.M."/>
            <person name="Lee J.K."/>
            <person name="Han D.M."/>
            <person name="Jeon C.O."/>
        </authorList>
    </citation>
    <scope>NUCLEOTIDE SEQUENCE</scope>
    <source>
        <strain evidence="1">R24</strain>
    </source>
</reference>
<evidence type="ECO:0008006" key="3">
    <source>
        <dbReference type="Google" id="ProtNLM"/>
    </source>
</evidence>
<dbReference type="RefSeq" id="WP_173945723.1">
    <property type="nucleotide sequence ID" value="NZ_CP102845.1"/>
</dbReference>
<gene>
    <name evidence="1" type="ORF">HPT29_006525</name>
</gene>